<dbReference type="AlphaFoldDB" id="A0A9X0YTH4"/>
<dbReference type="EMBL" id="JAGGMB010000003">
    <property type="protein sequence ID" value="MBP2076874.1"/>
    <property type="molecule type" value="Genomic_DNA"/>
</dbReference>
<dbReference type="InterPro" id="IPR050312">
    <property type="entry name" value="IolE/XylAMocC-like"/>
</dbReference>
<evidence type="ECO:0000313" key="2">
    <source>
        <dbReference type="EMBL" id="MBP2076874.1"/>
    </source>
</evidence>
<dbReference type="SUPFAM" id="SSF51658">
    <property type="entry name" value="Xylose isomerase-like"/>
    <property type="match status" value="1"/>
</dbReference>
<keyword evidence="3" id="KW-1185">Reference proteome</keyword>
<keyword evidence="2" id="KW-0413">Isomerase</keyword>
<dbReference type="Proteomes" id="UP001138793">
    <property type="component" value="Unassembled WGS sequence"/>
</dbReference>
<dbReference type="PANTHER" id="PTHR12110">
    <property type="entry name" value="HYDROXYPYRUVATE ISOMERASE"/>
    <property type="match status" value="1"/>
</dbReference>
<dbReference type="GO" id="GO:0016853">
    <property type="term" value="F:isomerase activity"/>
    <property type="evidence" value="ECO:0007669"/>
    <property type="project" value="UniProtKB-KW"/>
</dbReference>
<evidence type="ECO:0000259" key="1">
    <source>
        <dbReference type="Pfam" id="PF01261"/>
    </source>
</evidence>
<sequence>MTFEICYSENTRLTKDVKENVLHLIEHGAETVELFIDGSKWELTESQFEEMAAMLKELPVQYTVHPPAFDINLTSENKAVRETAFSEYKKSIQFAGMIDASHVVIHPGFCFSSVFDKQVAQERAIVYIKQLSAIAKENHVKLAIENVGYNGSSIFTQEEFTVFLDKNFEHDESVGYLIDVGHALLNQWDIPKLIADTKHRLLALHLHDNNGTSDDHLPIYEGKMEWEAIFNTIREEEINCEFILEYDQNIPLEKLREGKEIIRREIFG</sequence>
<dbReference type="OrthoDB" id="110795at2"/>
<dbReference type="PANTHER" id="PTHR12110:SF21">
    <property type="entry name" value="XYLOSE ISOMERASE-LIKE TIM BARREL DOMAIN-CONTAINING PROTEIN"/>
    <property type="match status" value="1"/>
</dbReference>
<name>A0A9X0YTH4_9BACI</name>
<gene>
    <name evidence="2" type="ORF">J2Z64_001105</name>
</gene>
<comment type="caution">
    <text evidence="2">The sequence shown here is derived from an EMBL/GenBank/DDBJ whole genome shotgun (WGS) entry which is preliminary data.</text>
</comment>
<reference evidence="2" key="1">
    <citation type="submission" date="2021-03" db="EMBL/GenBank/DDBJ databases">
        <title>Genomic Encyclopedia of Type Strains, Phase IV (KMG-IV): sequencing the most valuable type-strain genomes for metagenomic binning, comparative biology and taxonomic classification.</title>
        <authorList>
            <person name="Goeker M."/>
        </authorList>
    </citation>
    <scope>NUCLEOTIDE SEQUENCE</scope>
    <source>
        <strain evidence="2">DSM 107338</strain>
    </source>
</reference>
<organism evidence="2 3">
    <name type="scientific">Oceanobacillus polygoni</name>
    <dbReference type="NCBI Taxonomy" id="1235259"/>
    <lineage>
        <taxon>Bacteria</taxon>
        <taxon>Bacillati</taxon>
        <taxon>Bacillota</taxon>
        <taxon>Bacilli</taxon>
        <taxon>Bacillales</taxon>
        <taxon>Bacillaceae</taxon>
        <taxon>Oceanobacillus</taxon>
    </lineage>
</organism>
<protein>
    <submittedName>
        <fullName evidence="2">Sugar phosphate isomerase/epimerase</fullName>
    </submittedName>
</protein>
<evidence type="ECO:0000313" key="3">
    <source>
        <dbReference type="Proteomes" id="UP001138793"/>
    </source>
</evidence>
<dbReference type="Pfam" id="PF01261">
    <property type="entry name" value="AP_endonuc_2"/>
    <property type="match status" value="1"/>
</dbReference>
<dbReference type="InterPro" id="IPR013022">
    <property type="entry name" value="Xyl_isomerase-like_TIM-brl"/>
</dbReference>
<accession>A0A9X0YTH4</accession>
<dbReference type="Gene3D" id="3.20.20.150">
    <property type="entry name" value="Divalent-metal-dependent TIM barrel enzymes"/>
    <property type="match status" value="1"/>
</dbReference>
<proteinExistence type="predicted"/>
<dbReference type="RefSeq" id="WP_149473075.1">
    <property type="nucleotide sequence ID" value="NZ_JAGGMB010000003.1"/>
</dbReference>
<feature type="domain" description="Xylose isomerase-like TIM barrel" evidence="1">
    <location>
        <begin position="26"/>
        <end position="263"/>
    </location>
</feature>
<dbReference type="InterPro" id="IPR036237">
    <property type="entry name" value="Xyl_isomerase-like_sf"/>
</dbReference>